<feature type="compositionally biased region" description="Polar residues" evidence="1">
    <location>
        <begin position="255"/>
        <end position="265"/>
    </location>
</feature>
<dbReference type="PANTHER" id="PTHR12496:SF0">
    <property type="entry name" value="METHYLTRANSFERASE DOMAIN-CONTAINING PROTEIN"/>
    <property type="match status" value="1"/>
</dbReference>
<feature type="compositionally biased region" description="Polar residues" evidence="1">
    <location>
        <begin position="933"/>
        <end position="944"/>
    </location>
</feature>
<dbReference type="SUPFAM" id="SSF53335">
    <property type="entry name" value="S-adenosyl-L-methionine-dependent methyltransferases"/>
    <property type="match status" value="1"/>
</dbReference>
<comment type="caution">
    <text evidence="3">The sequence shown here is derived from an EMBL/GenBank/DDBJ whole genome shotgun (WGS) entry which is preliminary data.</text>
</comment>
<organism evidence="3 4">
    <name type="scientific">Striga asiatica</name>
    <name type="common">Asiatic witchweed</name>
    <name type="synonym">Buchnera asiatica</name>
    <dbReference type="NCBI Taxonomy" id="4170"/>
    <lineage>
        <taxon>Eukaryota</taxon>
        <taxon>Viridiplantae</taxon>
        <taxon>Streptophyta</taxon>
        <taxon>Embryophyta</taxon>
        <taxon>Tracheophyta</taxon>
        <taxon>Spermatophyta</taxon>
        <taxon>Magnoliopsida</taxon>
        <taxon>eudicotyledons</taxon>
        <taxon>Gunneridae</taxon>
        <taxon>Pentapetalae</taxon>
        <taxon>asterids</taxon>
        <taxon>lamiids</taxon>
        <taxon>Lamiales</taxon>
        <taxon>Orobanchaceae</taxon>
        <taxon>Buchnereae</taxon>
        <taxon>Striga</taxon>
    </lineage>
</organism>
<dbReference type="EMBL" id="BKCP01004805">
    <property type="protein sequence ID" value="GER33889.1"/>
    <property type="molecule type" value="Genomic_DNA"/>
</dbReference>
<dbReference type="Gene3D" id="3.60.40.10">
    <property type="entry name" value="PPM-type phosphatase domain"/>
    <property type="match status" value="1"/>
</dbReference>
<dbReference type="InterPro" id="IPR001932">
    <property type="entry name" value="PPM-type_phosphatase-like_dom"/>
</dbReference>
<keyword evidence="4" id="KW-1185">Reference proteome</keyword>
<dbReference type="InterPro" id="IPR029063">
    <property type="entry name" value="SAM-dependent_MTases_sf"/>
</dbReference>
<proteinExistence type="predicted"/>
<feature type="region of interest" description="Disordered" evidence="1">
    <location>
        <begin position="247"/>
        <end position="268"/>
    </location>
</feature>
<dbReference type="SUPFAM" id="SSF81606">
    <property type="entry name" value="PP2C-like"/>
    <property type="match status" value="1"/>
</dbReference>
<accession>A0A5A7PME1</accession>
<dbReference type="PANTHER" id="PTHR12496">
    <property type="entry name" value="CGI-41 METHYLTRANSFERASE"/>
    <property type="match status" value="1"/>
</dbReference>
<feature type="compositionally biased region" description="Basic and acidic residues" evidence="1">
    <location>
        <begin position="920"/>
        <end position="932"/>
    </location>
</feature>
<dbReference type="Proteomes" id="UP000325081">
    <property type="component" value="Unassembled WGS sequence"/>
</dbReference>
<sequence>MADGGEWIHAIISFLEPYRFLLDAHVVNFFKAFDLTYAVKELTTHDRLWEAVDKEWMDCLRGEPVEKLLQIPSGVVEGNWPASLKEYVRKLRSLSLPRDQADLQEAFPGLRAAPLNSVLAQGMNQKKKHEIEALAAVIGSIARRAGADTIVDVGSGQGYLAQVLSFEYELSVIAIDASSHHGSITDARAKRIEKYYASKIRKSRSENKSFSKPRTVTCRVLSPTMLKDISSSLVQVNDSENPAIFREKTDEQCSERTSGSESSPPLKTEDSSLVLAGLHACGDLSVTMIRTFLECDEVKALVSIGCCYNLLSEEGINEADSRCGFPVSTGAKSACLQLGKNARDLACQSAERWRGLGEAVGLHNFELHVFRAAFQMVLLRNYPEVITRSPAIGRQGKALRRQHHRRILESNVDITESLPQKNCSTSAMKYLLRDPSPCPQSSCGECSAVDRYSMFVKFCKSGLDRLGLHDSQDIEFSKHWKEAEVFSELVGPYWTLRASLGPVLETLLLLDRLLFLQEQGNVLQAILVPLFDPVLSPRNLALIAEKVIFSEGVRLNGYLSFIDKREEKDGVGKRQGRFRFQAEKRRLRRFCHVYHLYTQQGKKGTNQDAMIFWEVVNKSATFCGVFDGHGPYGHMVARKVRDALPLLLRSHWKSKPEKDISNKEVAHENGNIEGMRRFDDFVDEDGCESSEAEETEKIPEIHMPLKKSILRAFRLMDKELKAHPTIDCFCSGTTAVTLIKQGQDLIIGNVGDSRAVLATRDKDNALVAVQLTVDLKPNLPREAARIQKCKGRVFALQDEPEVARVWLPNSDSPGLAMARAFGDFCLKDFGLISIPDVYHHHITEKDEFVILATDGVWDVLSNKEAVNIVASAPSQGTAARALVDCATRAWRLKYPTSKTDDCAVVCLFLEHLPLTTKDVDQEEKNVPEEETRTVSSELENQNEVTTKESSEIVPAVDEEKTVDSKTIGQSKRSLAECLSTAEDEEWSALEGITRVNSLLSLPRFSPFDKRSTSWRKWI</sequence>
<name>A0A5A7PME1_STRAF</name>
<evidence type="ECO:0000256" key="1">
    <source>
        <dbReference type="SAM" id="MobiDB-lite"/>
    </source>
</evidence>
<dbReference type="PROSITE" id="PS51746">
    <property type="entry name" value="PPM_2"/>
    <property type="match status" value="1"/>
</dbReference>
<evidence type="ECO:0000313" key="4">
    <source>
        <dbReference type="Proteomes" id="UP000325081"/>
    </source>
</evidence>
<gene>
    <name evidence="3" type="ORF">STAS_10053</name>
</gene>
<reference evidence="4" key="1">
    <citation type="journal article" date="2019" name="Curr. Biol.">
        <title>Genome Sequence of Striga asiatica Provides Insight into the Evolution of Plant Parasitism.</title>
        <authorList>
            <person name="Yoshida S."/>
            <person name="Kim S."/>
            <person name="Wafula E.K."/>
            <person name="Tanskanen J."/>
            <person name="Kim Y.M."/>
            <person name="Honaas L."/>
            <person name="Yang Z."/>
            <person name="Spallek T."/>
            <person name="Conn C.E."/>
            <person name="Ichihashi Y."/>
            <person name="Cheong K."/>
            <person name="Cui S."/>
            <person name="Der J.P."/>
            <person name="Gundlach H."/>
            <person name="Jiao Y."/>
            <person name="Hori C."/>
            <person name="Ishida J.K."/>
            <person name="Kasahara H."/>
            <person name="Kiba T."/>
            <person name="Kim M.S."/>
            <person name="Koo N."/>
            <person name="Laohavisit A."/>
            <person name="Lee Y.H."/>
            <person name="Lumba S."/>
            <person name="McCourt P."/>
            <person name="Mortimer J.C."/>
            <person name="Mutuku J.M."/>
            <person name="Nomura T."/>
            <person name="Sasaki-Sekimoto Y."/>
            <person name="Seto Y."/>
            <person name="Wang Y."/>
            <person name="Wakatake T."/>
            <person name="Sakakibara H."/>
            <person name="Demura T."/>
            <person name="Yamaguchi S."/>
            <person name="Yoneyama K."/>
            <person name="Manabe R.I."/>
            <person name="Nelson D.C."/>
            <person name="Schulman A.H."/>
            <person name="Timko M.P."/>
            <person name="dePamphilis C.W."/>
            <person name="Choi D."/>
            <person name="Shirasu K."/>
        </authorList>
    </citation>
    <scope>NUCLEOTIDE SEQUENCE [LARGE SCALE GENOMIC DNA]</scope>
    <source>
        <strain evidence="4">cv. UVA1</strain>
    </source>
</reference>
<dbReference type="CDD" id="cd00143">
    <property type="entry name" value="PP2Cc"/>
    <property type="match status" value="1"/>
</dbReference>
<evidence type="ECO:0000313" key="3">
    <source>
        <dbReference type="EMBL" id="GER33889.1"/>
    </source>
</evidence>
<evidence type="ECO:0000259" key="2">
    <source>
        <dbReference type="PROSITE" id="PS51746"/>
    </source>
</evidence>
<feature type="region of interest" description="Disordered" evidence="1">
    <location>
        <begin position="920"/>
        <end position="950"/>
    </location>
</feature>
<dbReference type="AlphaFoldDB" id="A0A5A7PME1"/>
<dbReference type="InterPro" id="IPR052220">
    <property type="entry name" value="METTL25"/>
</dbReference>
<dbReference type="OrthoDB" id="10258156at2759"/>
<dbReference type="Pfam" id="PF00481">
    <property type="entry name" value="PP2C"/>
    <property type="match status" value="1"/>
</dbReference>
<dbReference type="Pfam" id="PF13679">
    <property type="entry name" value="Methyltransf_32"/>
    <property type="match status" value="1"/>
</dbReference>
<feature type="domain" description="PPM-type phosphatase" evidence="2">
    <location>
        <begin position="593"/>
        <end position="909"/>
    </location>
</feature>
<protein>
    <submittedName>
        <fullName evidence="3">Protein phosphatase 2C family protein</fullName>
    </submittedName>
</protein>
<dbReference type="InterPro" id="IPR025714">
    <property type="entry name" value="Methyltranfer_dom"/>
</dbReference>
<dbReference type="SMART" id="SM00332">
    <property type="entry name" value="PP2Cc"/>
    <property type="match status" value="1"/>
</dbReference>
<dbReference type="InterPro" id="IPR036457">
    <property type="entry name" value="PPM-type-like_dom_sf"/>
</dbReference>